<sequence length="171" mass="17902">MSGAAPPRLTGGMFALMVAALIAATMTTGLMAGVFGLYQHTVMAGLAGTDDRTFIGAFQALDRAIINPWFMFSFGGALLFTAVAAFLNPSPWVFAALGLYLVVFVITVAVNVPLNDALKAAGPPDSLADPAAVRAAFNEARWTAWNLVRTLATTTAFGFLCWALVARGKLG</sequence>
<keyword evidence="1" id="KW-0812">Transmembrane</keyword>
<evidence type="ECO:0000313" key="2">
    <source>
        <dbReference type="EMBL" id="TDO32174.1"/>
    </source>
</evidence>
<evidence type="ECO:0000256" key="1">
    <source>
        <dbReference type="SAM" id="Phobius"/>
    </source>
</evidence>
<protein>
    <submittedName>
        <fullName evidence="2">Putative membrane protein</fullName>
    </submittedName>
</protein>
<comment type="caution">
    <text evidence="2">The sequence shown here is derived from an EMBL/GenBank/DDBJ whole genome shotgun (WGS) entry which is preliminary data.</text>
</comment>
<dbReference type="EMBL" id="SNWR01000002">
    <property type="protein sequence ID" value="TDO32174.1"/>
    <property type="molecule type" value="Genomic_DNA"/>
</dbReference>
<keyword evidence="1" id="KW-1133">Transmembrane helix</keyword>
<feature type="transmembrane region" description="Helical" evidence="1">
    <location>
        <begin position="12"/>
        <end position="38"/>
    </location>
</feature>
<gene>
    <name evidence="2" type="ORF">C8E87_7622</name>
</gene>
<name>A0A4R6J979_9ACTN</name>
<dbReference type="Proteomes" id="UP000294901">
    <property type="component" value="Unassembled WGS sequence"/>
</dbReference>
<feature type="transmembrane region" description="Helical" evidence="1">
    <location>
        <begin position="147"/>
        <end position="165"/>
    </location>
</feature>
<keyword evidence="1" id="KW-0472">Membrane</keyword>
<organism evidence="2 3">
    <name type="scientific">Paractinoplanes brasiliensis</name>
    <dbReference type="NCBI Taxonomy" id="52695"/>
    <lineage>
        <taxon>Bacteria</taxon>
        <taxon>Bacillati</taxon>
        <taxon>Actinomycetota</taxon>
        <taxon>Actinomycetes</taxon>
        <taxon>Micromonosporales</taxon>
        <taxon>Micromonosporaceae</taxon>
        <taxon>Paractinoplanes</taxon>
    </lineage>
</organism>
<feature type="transmembrane region" description="Helical" evidence="1">
    <location>
        <begin position="69"/>
        <end position="87"/>
    </location>
</feature>
<accession>A0A4R6J979</accession>
<keyword evidence="3" id="KW-1185">Reference proteome</keyword>
<reference evidence="2 3" key="1">
    <citation type="submission" date="2019-03" db="EMBL/GenBank/DDBJ databases">
        <title>Sequencing the genomes of 1000 actinobacteria strains.</title>
        <authorList>
            <person name="Klenk H.-P."/>
        </authorList>
    </citation>
    <scope>NUCLEOTIDE SEQUENCE [LARGE SCALE GENOMIC DNA]</scope>
    <source>
        <strain evidence="2 3">DSM 43805</strain>
    </source>
</reference>
<evidence type="ECO:0000313" key="3">
    <source>
        <dbReference type="Proteomes" id="UP000294901"/>
    </source>
</evidence>
<dbReference type="Pfam" id="PF08592">
    <property type="entry name" value="Anthrone_oxy"/>
    <property type="match status" value="1"/>
</dbReference>
<dbReference type="AlphaFoldDB" id="A0A4R6J979"/>
<dbReference type="InterPro" id="IPR013901">
    <property type="entry name" value="Anthrone_oxy"/>
</dbReference>
<proteinExistence type="predicted"/>
<feature type="transmembrane region" description="Helical" evidence="1">
    <location>
        <begin position="94"/>
        <end position="114"/>
    </location>
</feature>